<evidence type="ECO:0000259" key="5">
    <source>
        <dbReference type="Pfam" id="PF05198"/>
    </source>
</evidence>
<sequence length="521" mass="60918">MVKNRSGTVRLINEEQNMVGVVSKSAAVQMAEDAELDLVCYIVSRGRSFVVKLMDYNKYKYEQQKKKRDQQKKSSGRCLFKKKNLLLNLCHKKKYIDQVLKFDVSFSSELQDTGTSNRRRYIERQREEGHETLMADYFVEDPKYNEDIFRHRFRMSKRLFLKIVFDVEENDPWFVEAPDARGRKGFTPLQKVTSAIKQLATGNTPDENDEYLHMAERTSRECLEYFCDTVCKIYGPEFLRRPTSHEMALLYQAHEEKHHLPGMFGSLDCTHFVWRFCPTEYRGQYMRGDHRYPTVMLEAVASQDLWFWHAFAGPPGSQNDINVLQQSPLFLTERNGTAPKCPFYVNNHLYKRDYLLVDGIYPSWSVFVKSIPYPHEVNEKKFKRQHEAARKDVERAFGVLKGKWGVLKNGVGETGFPKLLRLINFYNIVYNHVFYMNFLVTLQVKLIVSLKGRENEFKNNAIELIRRFRDNVGELAVEESKNLRDRNMTLVLVPNKAVIQKEAPKKKEKTTGTETQVSASV</sequence>
<dbReference type="PANTHER" id="PTHR47150">
    <property type="entry name" value="OS12G0169200 PROTEIN"/>
    <property type="match status" value="1"/>
</dbReference>
<dbReference type="SUPFAM" id="SSF55200">
    <property type="entry name" value="Translation initiation factor IF3, C-terminal domain"/>
    <property type="match status" value="1"/>
</dbReference>
<evidence type="ECO:0000256" key="2">
    <source>
        <dbReference type="ARBA" id="ARBA00022540"/>
    </source>
</evidence>
<feature type="domain" description="Translation initiation factor 3 N-terminal" evidence="5">
    <location>
        <begin position="6"/>
        <end position="70"/>
    </location>
</feature>
<dbReference type="InterPro" id="IPR036788">
    <property type="entry name" value="T_IF-3_C_sf"/>
</dbReference>
<dbReference type="PROSITE" id="PS00938">
    <property type="entry name" value="IF3"/>
    <property type="match status" value="1"/>
</dbReference>
<dbReference type="Proteomes" id="UP000215914">
    <property type="component" value="Chromosome 10"/>
</dbReference>
<dbReference type="GO" id="GO:0003743">
    <property type="term" value="F:translation initiation factor activity"/>
    <property type="evidence" value="ECO:0007669"/>
    <property type="project" value="UniProtKB-KW"/>
</dbReference>
<dbReference type="InterPro" id="IPR001288">
    <property type="entry name" value="Translation_initiation_fac_3"/>
</dbReference>
<accession>A0A251TP67</accession>
<dbReference type="NCBIfam" id="TIGR00168">
    <property type="entry name" value="infC"/>
    <property type="match status" value="1"/>
</dbReference>
<dbReference type="InterPro" id="IPR019814">
    <property type="entry name" value="Translation_initiation_fac_3_N"/>
</dbReference>
<dbReference type="Gene3D" id="3.10.20.80">
    <property type="entry name" value="Translation initiation factor 3 (IF-3), N-terminal domain"/>
    <property type="match status" value="1"/>
</dbReference>
<comment type="similarity">
    <text evidence="1">Belongs to the IF-3 family.</text>
</comment>
<keyword evidence="2 6" id="KW-0396">Initiation factor</keyword>
<dbReference type="InterPro" id="IPR019813">
    <property type="entry name" value="Translation_initiation_fac3_CS"/>
</dbReference>
<organism evidence="6 7">
    <name type="scientific">Helianthus annuus</name>
    <name type="common">Common sunflower</name>
    <dbReference type="NCBI Taxonomy" id="4232"/>
    <lineage>
        <taxon>Eukaryota</taxon>
        <taxon>Viridiplantae</taxon>
        <taxon>Streptophyta</taxon>
        <taxon>Embryophyta</taxon>
        <taxon>Tracheophyta</taxon>
        <taxon>Spermatophyta</taxon>
        <taxon>Magnoliopsida</taxon>
        <taxon>eudicotyledons</taxon>
        <taxon>Gunneridae</taxon>
        <taxon>Pentapetalae</taxon>
        <taxon>asterids</taxon>
        <taxon>campanulids</taxon>
        <taxon>Asterales</taxon>
        <taxon>Asteraceae</taxon>
        <taxon>Asteroideae</taxon>
        <taxon>Heliantheae alliance</taxon>
        <taxon>Heliantheae</taxon>
        <taxon>Helianthus</taxon>
    </lineage>
</organism>
<dbReference type="PANTHER" id="PTHR47150:SF5">
    <property type="entry name" value="OS07G0546750 PROTEIN"/>
    <property type="match status" value="1"/>
</dbReference>
<gene>
    <name evidence="6" type="ORF">HannXRQ_Chr10g0314901</name>
</gene>
<feature type="compositionally biased region" description="Basic and acidic residues" evidence="4">
    <location>
        <begin position="502"/>
        <end position="511"/>
    </location>
</feature>
<dbReference type="Pfam" id="PF05198">
    <property type="entry name" value="IF3_N"/>
    <property type="match status" value="1"/>
</dbReference>
<dbReference type="AlphaFoldDB" id="A0A251TP67"/>
<evidence type="ECO:0000313" key="6">
    <source>
        <dbReference type="EMBL" id="OTG12918.1"/>
    </source>
</evidence>
<dbReference type="InterPro" id="IPR006912">
    <property type="entry name" value="Harbinger_derived_prot"/>
</dbReference>
<keyword evidence="7" id="KW-1185">Reference proteome</keyword>
<evidence type="ECO:0000313" key="7">
    <source>
        <dbReference type="Proteomes" id="UP000215914"/>
    </source>
</evidence>
<dbReference type="Gene3D" id="3.30.110.10">
    <property type="entry name" value="Translation initiation factor 3 (IF-3), C-terminal domain"/>
    <property type="match status" value="1"/>
</dbReference>
<dbReference type="InterPro" id="IPR036787">
    <property type="entry name" value="T_IF-3_N_sf"/>
</dbReference>
<protein>
    <submittedName>
        <fullName evidence="6">Putative translation initiation factor 3, Harbinger transposase-derived protein</fullName>
    </submittedName>
</protein>
<dbReference type="Pfam" id="PF04827">
    <property type="entry name" value="Plant_tran"/>
    <property type="match status" value="1"/>
</dbReference>
<name>A0A251TP67_HELAN</name>
<evidence type="ECO:0000256" key="1">
    <source>
        <dbReference type="ARBA" id="ARBA00005439"/>
    </source>
</evidence>
<dbReference type="SUPFAM" id="SSF54364">
    <property type="entry name" value="Translation initiation factor IF3, N-terminal domain"/>
    <property type="match status" value="1"/>
</dbReference>
<evidence type="ECO:0000256" key="3">
    <source>
        <dbReference type="ARBA" id="ARBA00022917"/>
    </source>
</evidence>
<proteinExistence type="inferred from homology"/>
<keyword evidence="3" id="KW-0648">Protein biosynthesis</keyword>
<reference evidence="7" key="1">
    <citation type="journal article" date="2017" name="Nature">
        <title>The sunflower genome provides insights into oil metabolism, flowering and Asterid evolution.</title>
        <authorList>
            <person name="Badouin H."/>
            <person name="Gouzy J."/>
            <person name="Grassa C.J."/>
            <person name="Murat F."/>
            <person name="Staton S.E."/>
            <person name="Cottret L."/>
            <person name="Lelandais-Briere C."/>
            <person name="Owens G.L."/>
            <person name="Carrere S."/>
            <person name="Mayjonade B."/>
            <person name="Legrand L."/>
            <person name="Gill N."/>
            <person name="Kane N.C."/>
            <person name="Bowers J.E."/>
            <person name="Hubner S."/>
            <person name="Bellec A."/>
            <person name="Berard A."/>
            <person name="Berges H."/>
            <person name="Blanchet N."/>
            <person name="Boniface M.C."/>
            <person name="Brunel D."/>
            <person name="Catrice O."/>
            <person name="Chaidir N."/>
            <person name="Claudel C."/>
            <person name="Donnadieu C."/>
            <person name="Faraut T."/>
            <person name="Fievet G."/>
            <person name="Helmstetter N."/>
            <person name="King M."/>
            <person name="Knapp S.J."/>
            <person name="Lai Z."/>
            <person name="Le Paslier M.C."/>
            <person name="Lippi Y."/>
            <person name="Lorenzon L."/>
            <person name="Mandel J.R."/>
            <person name="Marage G."/>
            <person name="Marchand G."/>
            <person name="Marquand E."/>
            <person name="Bret-Mestries E."/>
            <person name="Morien E."/>
            <person name="Nambeesan S."/>
            <person name="Nguyen T."/>
            <person name="Pegot-Espagnet P."/>
            <person name="Pouilly N."/>
            <person name="Raftis F."/>
            <person name="Sallet E."/>
            <person name="Schiex T."/>
            <person name="Thomas J."/>
            <person name="Vandecasteele C."/>
            <person name="Vares D."/>
            <person name="Vear F."/>
            <person name="Vautrin S."/>
            <person name="Crespi M."/>
            <person name="Mangin B."/>
            <person name="Burke J.M."/>
            <person name="Salse J."/>
            <person name="Munos S."/>
            <person name="Vincourt P."/>
            <person name="Rieseberg L.H."/>
            <person name="Langlade N.B."/>
        </authorList>
    </citation>
    <scope>NUCLEOTIDE SEQUENCE [LARGE SCALE GENOMIC DNA]</scope>
    <source>
        <strain evidence="7">cv. SF193</strain>
    </source>
</reference>
<dbReference type="InParanoid" id="A0A251TP67"/>
<dbReference type="EMBL" id="CM007899">
    <property type="protein sequence ID" value="OTG12918.1"/>
    <property type="molecule type" value="Genomic_DNA"/>
</dbReference>
<feature type="region of interest" description="Disordered" evidence="4">
    <location>
        <begin position="502"/>
        <end position="521"/>
    </location>
</feature>
<evidence type="ECO:0000256" key="4">
    <source>
        <dbReference type="SAM" id="MobiDB-lite"/>
    </source>
</evidence>